<accession>A0ABT1ATN0</accession>
<evidence type="ECO:0000313" key="2">
    <source>
        <dbReference type="EMBL" id="MCO5723310.1"/>
    </source>
</evidence>
<dbReference type="SUPFAM" id="SSF55729">
    <property type="entry name" value="Acyl-CoA N-acyltransferases (Nat)"/>
    <property type="match status" value="1"/>
</dbReference>
<proteinExistence type="predicted"/>
<dbReference type="InterPro" id="IPR016181">
    <property type="entry name" value="Acyl_CoA_acyltransferase"/>
</dbReference>
<name>A0ABT1ATN0_9FLAO</name>
<dbReference type="InterPro" id="IPR038740">
    <property type="entry name" value="BioF2-like_GNAT_dom"/>
</dbReference>
<comment type="caution">
    <text evidence="2">The sequence shown here is derived from an EMBL/GenBank/DDBJ whole genome shotgun (WGS) entry which is preliminary data.</text>
</comment>
<gene>
    <name evidence="2" type="ORF">NG653_00480</name>
</gene>
<reference evidence="2 3" key="1">
    <citation type="submission" date="2022-06" db="EMBL/GenBank/DDBJ databases">
        <authorList>
            <person name="Xuan X."/>
        </authorList>
    </citation>
    <scope>NUCLEOTIDE SEQUENCE [LARGE SCALE GENOMIC DNA]</scope>
    <source>
        <strain evidence="2 3">2V75</strain>
    </source>
</reference>
<evidence type="ECO:0000259" key="1">
    <source>
        <dbReference type="Pfam" id="PF13480"/>
    </source>
</evidence>
<dbReference type="EMBL" id="JAMXIB010000001">
    <property type="protein sequence ID" value="MCO5723310.1"/>
    <property type="molecule type" value="Genomic_DNA"/>
</dbReference>
<feature type="domain" description="BioF2-like acetyltransferase" evidence="1">
    <location>
        <begin position="114"/>
        <end position="260"/>
    </location>
</feature>
<dbReference type="Proteomes" id="UP001206312">
    <property type="component" value="Unassembled WGS sequence"/>
</dbReference>
<evidence type="ECO:0000313" key="3">
    <source>
        <dbReference type="Proteomes" id="UP001206312"/>
    </source>
</evidence>
<keyword evidence="3" id="KW-1185">Reference proteome</keyword>
<protein>
    <submittedName>
        <fullName evidence="2">GNAT family N-acetyltransferase</fullName>
    </submittedName>
</protein>
<dbReference type="RefSeq" id="WP_252739689.1">
    <property type="nucleotide sequence ID" value="NZ_JAMXIB010000001.1"/>
</dbReference>
<dbReference type="Pfam" id="PF13480">
    <property type="entry name" value="Acetyltransf_6"/>
    <property type="match status" value="1"/>
</dbReference>
<organism evidence="2 3">
    <name type="scientific">Robiginitalea marina</name>
    <dbReference type="NCBI Taxonomy" id="2954105"/>
    <lineage>
        <taxon>Bacteria</taxon>
        <taxon>Pseudomonadati</taxon>
        <taxon>Bacteroidota</taxon>
        <taxon>Flavobacteriia</taxon>
        <taxon>Flavobacteriales</taxon>
        <taxon>Flavobacteriaceae</taxon>
        <taxon>Robiginitalea</taxon>
    </lineage>
</organism>
<sequence>MKDPSPQNPFSRLGYSSFTNDLFIDQCIPVLFSHQLRIRPTNKVLNIAKTQIIPEENTRFWVVGDIPEYLEVDLSKATDNWNLKCIPQYRGFGIDLSGFPDFQSFLSHHWSQKGVRNLKSKLRKLESSKASTYDFYFGAIDERTYKELFSFLYEMLKKRFSEIRMYNRNLIHWPYFYKTTLQKINEKKAFLFVIRSEGKPIFISLDYVIENIVFGFIQSFDSSYPQYNLGDISMTKKIEWCILNKISFFDLSKGESFFKEKWSNHPYVLDYYLFYRKKDLKAWIWMNITALKLQASQYLRDCGIIGKWFQYDKFFFKKQTKKLENFDWKKDAGL</sequence>
<dbReference type="Gene3D" id="3.40.630.30">
    <property type="match status" value="1"/>
</dbReference>